<feature type="domain" description="Icosahedral viral capsid protein S" evidence="8">
    <location>
        <begin position="35"/>
        <end position="243"/>
    </location>
</feature>
<keyword evidence="6" id="KW-1142">T=3 icosahedral capsid protein</keyword>
<dbReference type="GO" id="GO:0005198">
    <property type="term" value="F:structural molecule activity"/>
    <property type="evidence" value="ECO:0007669"/>
    <property type="project" value="InterPro"/>
</dbReference>
<keyword evidence="4 9" id="KW-0167">Capsid protein</keyword>
<evidence type="ECO:0000256" key="4">
    <source>
        <dbReference type="ARBA" id="ARBA00022561"/>
    </source>
</evidence>
<evidence type="ECO:0000259" key="8">
    <source>
        <dbReference type="Pfam" id="PF00729"/>
    </source>
</evidence>
<dbReference type="PRINTS" id="PR00233">
    <property type="entry name" value="ICOSAHEDRAL"/>
</dbReference>
<evidence type="ECO:0000256" key="5">
    <source>
        <dbReference type="ARBA" id="ARBA00022844"/>
    </source>
</evidence>
<evidence type="ECO:0000256" key="6">
    <source>
        <dbReference type="ARBA" id="ARBA00023060"/>
    </source>
</evidence>
<feature type="region of interest" description="Disordered" evidence="7">
    <location>
        <begin position="255"/>
        <end position="278"/>
    </location>
</feature>
<dbReference type="InterPro" id="IPR000937">
    <property type="entry name" value="Capsid_prot_S-dom_vir"/>
</dbReference>
<dbReference type="Pfam" id="PF00729">
    <property type="entry name" value="Viral_coat"/>
    <property type="match status" value="1"/>
</dbReference>
<dbReference type="GO" id="GO:0039617">
    <property type="term" value="C:T=3 icosahedral viral capsid"/>
    <property type="evidence" value="ECO:0007669"/>
    <property type="project" value="UniProtKB-KW"/>
</dbReference>
<dbReference type="Gene3D" id="2.60.120.20">
    <property type="match status" value="1"/>
</dbReference>
<comment type="subcellular location">
    <subcellularLocation>
        <location evidence="1">Virion</location>
    </subcellularLocation>
</comment>
<accession>A0A8F9SFP4</accession>
<organism evidence="9">
    <name type="scientific">Lucerne transient streak virus</name>
    <dbReference type="NCBI Taxonomy" id="12470"/>
    <lineage>
        <taxon>Viruses</taxon>
        <taxon>Riboviria</taxon>
        <taxon>Orthornavirae</taxon>
        <taxon>Pisuviricota</taxon>
        <taxon>Pisoniviricetes</taxon>
        <taxon>Sobelivirales</taxon>
        <taxon>Solemoviridae</taxon>
        <taxon>Sobemovirus</taxon>
        <taxon>Sobemovirus LTSV</taxon>
    </lineage>
</organism>
<dbReference type="EMBL" id="MZ221792">
    <property type="protein sequence ID" value="QYL35519.1"/>
    <property type="molecule type" value="Genomic_RNA"/>
</dbReference>
<reference evidence="9" key="1">
    <citation type="submission" date="2021-05" db="EMBL/GenBank/DDBJ databases">
        <title>Occurrence, distribution, and genetic diversity of alfalfa viruses in Medicago sativa L. in China.</title>
        <authorList>
            <person name="Guo Z.-P."/>
            <person name="Zhang T.-T."/>
            <person name="Niu J.-P."/>
            <person name="Chen Z."/>
            <person name="Cui X.-W."/>
            <person name="Mao Y."/>
            <person name="Hassan M.U."/>
            <person name="Kareem H.A."/>
            <person name="Gao S.-H."/>
            <person name="Xu N."/>
            <person name="Sui X."/>
            <person name="Roy M."/>
            <person name="Cui J."/>
            <person name="Wang Q.-Z."/>
        </authorList>
    </citation>
    <scope>NUCLEOTIDE SEQUENCE</scope>
    <source>
        <strain evidence="9">LTSV/China_Helinger/N2</strain>
    </source>
</reference>
<evidence type="ECO:0000256" key="2">
    <source>
        <dbReference type="ARBA" id="ARBA00007446"/>
    </source>
</evidence>
<feature type="region of interest" description="Disordered" evidence="7">
    <location>
        <begin position="1"/>
        <end position="28"/>
    </location>
</feature>
<name>A0A8F9SFP4_9VIRU</name>
<dbReference type="InterPro" id="IPR029053">
    <property type="entry name" value="Viral_coat"/>
</dbReference>
<evidence type="ECO:0000256" key="7">
    <source>
        <dbReference type="SAM" id="MobiDB-lite"/>
    </source>
</evidence>
<comment type="similarity">
    <text evidence="2">Belongs to the icosahedral plant coat protein family.</text>
</comment>
<feature type="compositionally biased region" description="Basic and acidic residues" evidence="7">
    <location>
        <begin position="257"/>
        <end position="278"/>
    </location>
</feature>
<protein>
    <recommendedName>
        <fullName evidence="3">Capsid protein</fullName>
    </recommendedName>
</protein>
<evidence type="ECO:0000313" key="9">
    <source>
        <dbReference type="EMBL" id="QYL35519.1"/>
    </source>
</evidence>
<feature type="compositionally biased region" description="Basic residues" evidence="7">
    <location>
        <begin position="1"/>
        <end position="15"/>
    </location>
</feature>
<dbReference type="PROSITE" id="PS00555">
    <property type="entry name" value="ICOSAH_VIR_COAT_S"/>
    <property type="match status" value="1"/>
</dbReference>
<keyword evidence="5" id="KW-0946">Virion</keyword>
<sequence length="278" mass="30541">MVAKTRRANRKKKRNNNAQRRTTEPNRQLATARRVTIPAATSVVVRKSSPVIRSDRKGIQVCNTEFIRSFDLNAGFTVGSLPCTPGTMPWLSRMAASWGRWKWNSLRFTYIPAAPSNTQGTVAMGFLYDSLDSLPSNLASMSSLDGFTTGAVWSGCEGSAYLAKPSMRDIPGAISTCLDIDPDWRQKRWRYITALELAALSKPDFNIYAPARLTIAAANSSINIASVGTLYATYEVELFDPISAELNLPTPAVVTQAKEDATKRTSNMEEEDGNAKPH</sequence>
<dbReference type="SUPFAM" id="SSF88633">
    <property type="entry name" value="Positive stranded ssRNA viruses"/>
    <property type="match status" value="1"/>
</dbReference>
<proteinExistence type="inferred from homology"/>
<evidence type="ECO:0000256" key="3">
    <source>
        <dbReference type="ARBA" id="ARBA00018091"/>
    </source>
</evidence>
<evidence type="ECO:0000256" key="1">
    <source>
        <dbReference type="ARBA" id="ARBA00004328"/>
    </source>
</evidence>